<organism evidence="2 3">
    <name type="scientific">Zophobas morio</name>
    <dbReference type="NCBI Taxonomy" id="2755281"/>
    <lineage>
        <taxon>Eukaryota</taxon>
        <taxon>Metazoa</taxon>
        <taxon>Ecdysozoa</taxon>
        <taxon>Arthropoda</taxon>
        <taxon>Hexapoda</taxon>
        <taxon>Insecta</taxon>
        <taxon>Pterygota</taxon>
        <taxon>Neoptera</taxon>
        <taxon>Endopterygota</taxon>
        <taxon>Coleoptera</taxon>
        <taxon>Polyphaga</taxon>
        <taxon>Cucujiformia</taxon>
        <taxon>Tenebrionidae</taxon>
        <taxon>Zophobas</taxon>
    </lineage>
</organism>
<accession>A0AA38M3G6</accession>
<dbReference type="InterPro" id="IPR009832">
    <property type="entry name" value="DUF1397"/>
</dbReference>
<name>A0AA38M3G6_9CUCU</name>
<evidence type="ECO:0000313" key="3">
    <source>
        <dbReference type="Proteomes" id="UP001168821"/>
    </source>
</evidence>
<dbReference type="AlphaFoldDB" id="A0AA38M3G6"/>
<protein>
    <submittedName>
        <fullName evidence="2">Uncharacterized protein</fullName>
    </submittedName>
</protein>
<sequence length="217" mass="24392">MNATILTLTTLFVVTIFAHHNPETSYRNAIKDLSIKYYHAEKEQFLASYSEKFEKQCPGLTEKFNQADKIFDECVDKISANLTICETARRFLLKCTQPYVKIANDCLPEDTKGLPDLLVKIVHSGNDYLCKQDGESLLELVNPCVWANLDGPERKSCREKGTMILAKYLEKIPSTKEFCGDIKGLRGCSETLVDKCGSPVTRRVHVGLYEALVSPCS</sequence>
<comment type="caution">
    <text evidence="2">The sequence shown here is derived from an EMBL/GenBank/DDBJ whole genome shotgun (WGS) entry which is preliminary data.</text>
</comment>
<evidence type="ECO:0000256" key="1">
    <source>
        <dbReference type="SAM" id="SignalP"/>
    </source>
</evidence>
<feature type="chain" id="PRO_5041405966" evidence="1">
    <location>
        <begin position="19"/>
        <end position="217"/>
    </location>
</feature>
<dbReference type="Proteomes" id="UP001168821">
    <property type="component" value="Unassembled WGS sequence"/>
</dbReference>
<dbReference type="EMBL" id="JALNTZ010000008">
    <property type="protein sequence ID" value="KAJ3642515.1"/>
    <property type="molecule type" value="Genomic_DNA"/>
</dbReference>
<gene>
    <name evidence="2" type="ORF">Zmor_025285</name>
</gene>
<evidence type="ECO:0000313" key="2">
    <source>
        <dbReference type="EMBL" id="KAJ3642515.1"/>
    </source>
</evidence>
<reference evidence="2" key="1">
    <citation type="journal article" date="2023" name="G3 (Bethesda)">
        <title>Whole genome assemblies of Zophobas morio and Tenebrio molitor.</title>
        <authorList>
            <person name="Kaur S."/>
            <person name="Stinson S.A."/>
            <person name="diCenzo G.C."/>
        </authorList>
    </citation>
    <scope>NUCLEOTIDE SEQUENCE</scope>
    <source>
        <strain evidence="2">QUZm001</strain>
    </source>
</reference>
<feature type="signal peptide" evidence="1">
    <location>
        <begin position="1"/>
        <end position="18"/>
    </location>
</feature>
<dbReference type="Pfam" id="PF07165">
    <property type="entry name" value="DUF1397"/>
    <property type="match status" value="1"/>
</dbReference>
<keyword evidence="1" id="KW-0732">Signal</keyword>
<keyword evidence="3" id="KW-1185">Reference proteome</keyword>
<proteinExistence type="predicted"/>